<sequence length="181" mass="20083">MAPAAPMPSTASVTFRGDFQSFTPPIAIPGVSIELTSNADGSTTATLDLSAHAAITCPNCRTPSKAFVTRIIDQQFERIQELMKNAHRRSAEYLRLHVKNYSRRVEGAVRRNSLTESDVDSDPDLDVTKTPFREALRKEYVSEQNQRHEQVRGHSKGDDEIEVWRKQGTACGEGLRRAAAA</sequence>
<dbReference type="Proteomes" id="UP000077266">
    <property type="component" value="Unassembled WGS sequence"/>
</dbReference>
<evidence type="ECO:0000313" key="3">
    <source>
        <dbReference type="Proteomes" id="UP000077266"/>
    </source>
</evidence>
<organism evidence="2 3">
    <name type="scientific">Exidia glandulosa HHB12029</name>
    <dbReference type="NCBI Taxonomy" id="1314781"/>
    <lineage>
        <taxon>Eukaryota</taxon>
        <taxon>Fungi</taxon>
        <taxon>Dikarya</taxon>
        <taxon>Basidiomycota</taxon>
        <taxon>Agaricomycotina</taxon>
        <taxon>Agaricomycetes</taxon>
        <taxon>Auriculariales</taxon>
        <taxon>Exidiaceae</taxon>
        <taxon>Exidia</taxon>
    </lineage>
</organism>
<feature type="region of interest" description="Disordered" evidence="1">
    <location>
        <begin position="141"/>
        <end position="160"/>
    </location>
</feature>
<evidence type="ECO:0000313" key="2">
    <source>
        <dbReference type="EMBL" id="KZV95663.1"/>
    </source>
</evidence>
<proteinExistence type="predicted"/>
<name>A0A165K1U1_EXIGL</name>
<reference evidence="2 3" key="1">
    <citation type="journal article" date="2016" name="Mol. Biol. Evol.">
        <title>Comparative Genomics of Early-Diverging Mushroom-Forming Fungi Provides Insights into the Origins of Lignocellulose Decay Capabilities.</title>
        <authorList>
            <person name="Nagy L.G."/>
            <person name="Riley R."/>
            <person name="Tritt A."/>
            <person name="Adam C."/>
            <person name="Daum C."/>
            <person name="Floudas D."/>
            <person name="Sun H."/>
            <person name="Yadav J.S."/>
            <person name="Pangilinan J."/>
            <person name="Larsson K.H."/>
            <person name="Matsuura K."/>
            <person name="Barry K."/>
            <person name="Labutti K."/>
            <person name="Kuo R."/>
            <person name="Ohm R.A."/>
            <person name="Bhattacharya S.S."/>
            <person name="Shirouzu T."/>
            <person name="Yoshinaga Y."/>
            <person name="Martin F.M."/>
            <person name="Grigoriev I.V."/>
            <person name="Hibbett D.S."/>
        </authorList>
    </citation>
    <scope>NUCLEOTIDE SEQUENCE [LARGE SCALE GENOMIC DNA]</scope>
    <source>
        <strain evidence="2 3">HHB12029</strain>
    </source>
</reference>
<keyword evidence="3" id="KW-1185">Reference proteome</keyword>
<protein>
    <submittedName>
        <fullName evidence="2">Uncharacterized protein</fullName>
    </submittedName>
</protein>
<dbReference type="InParanoid" id="A0A165K1U1"/>
<dbReference type="EMBL" id="KV425953">
    <property type="protein sequence ID" value="KZV95663.1"/>
    <property type="molecule type" value="Genomic_DNA"/>
</dbReference>
<accession>A0A165K1U1</accession>
<dbReference type="AlphaFoldDB" id="A0A165K1U1"/>
<gene>
    <name evidence="2" type="ORF">EXIGLDRAFT_706883</name>
</gene>
<evidence type="ECO:0000256" key="1">
    <source>
        <dbReference type="SAM" id="MobiDB-lite"/>
    </source>
</evidence>